<feature type="domain" description="NACHT" evidence="2">
    <location>
        <begin position="150"/>
        <end position="314"/>
    </location>
</feature>
<evidence type="ECO:0000259" key="2">
    <source>
        <dbReference type="Pfam" id="PF05729"/>
    </source>
</evidence>
<dbReference type="Proteomes" id="UP000023152">
    <property type="component" value="Unassembled WGS sequence"/>
</dbReference>
<dbReference type="OrthoDB" id="427518at2759"/>
<comment type="caution">
    <text evidence="3">The sequence shown here is derived from an EMBL/GenBank/DDBJ whole genome shotgun (WGS) entry which is preliminary data.</text>
</comment>
<dbReference type="InterPro" id="IPR007111">
    <property type="entry name" value="NACHT_NTPase"/>
</dbReference>
<dbReference type="AlphaFoldDB" id="X6MX50"/>
<dbReference type="PANTHER" id="PTHR46844:SF1">
    <property type="entry name" value="SLR5058 PROTEIN"/>
    <property type="match status" value="1"/>
</dbReference>
<organism evidence="3 4">
    <name type="scientific">Reticulomyxa filosa</name>
    <dbReference type="NCBI Taxonomy" id="46433"/>
    <lineage>
        <taxon>Eukaryota</taxon>
        <taxon>Sar</taxon>
        <taxon>Rhizaria</taxon>
        <taxon>Retaria</taxon>
        <taxon>Foraminifera</taxon>
        <taxon>Monothalamids</taxon>
        <taxon>Reticulomyxidae</taxon>
        <taxon>Reticulomyxa</taxon>
    </lineage>
</organism>
<keyword evidence="4" id="KW-1185">Reference proteome</keyword>
<name>X6MX50_RETFI</name>
<accession>X6MX50</accession>
<evidence type="ECO:0000256" key="1">
    <source>
        <dbReference type="SAM" id="MobiDB-lite"/>
    </source>
</evidence>
<sequence length="535" mass="63294">MDERRHCEEELKFEEKGEEKRNLANAIGVTEEETKQKLKECYKSQDELAPLVDDVRQPICTCYIRLLLLPQQIFEERKKDLIKNKTRNIKKEQEKREQDEAQKEEEEEEESEKWSNVLDDVLMHNNNGQGAIEVQDLWNMKKTDNLEVRHISIHGEAGMGKSTLTQRIVYLWANDQLWNNRFEWLLRISLKSIVDIFDNKTGRKKKDRKSQWSKIMKEMGVLKWDKNDTNVLYSKNGLLLLDGFDEIVNELNKNPELQTWLQECMDSKHKNRWVIMTSRRNSECPYLDCNAEKFHVVGFQTQDIQKYVRAYFQNVATVVDHHYDHQSEAELLIQTLHTNQSLSILSHIPYYLRFFCYLTRQKKGAMEKKNGETNDLDNISISKLFEVLVQCYMQWDQHGATSIIPRSSKNTFLKFKMEMDYLSNLAWEGLKADQAVISCDMQQRVIDKLSNKYHFPQNIVTSSQWSHIRAFLVLQGQVSRAAHPSGSVYFPHLLFQEWFAAYYLVHCLYEPEASEGIVRHVQSWFMRNSLQSIRW</sequence>
<evidence type="ECO:0000313" key="3">
    <source>
        <dbReference type="EMBL" id="ETO18216.1"/>
    </source>
</evidence>
<proteinExistence type="predicted"/>
<dbReference type="PANTHER" id="PTHR46844">
    <property type="entry name" value="SLR5058 PROTEIN"/>
    <property type="match status" value="1"/>
</dbReference>
<dbReference type="InterPro" id="IPR027417">
    <property type="entry name" value="P-loop_NTPase"/>
</dbReference>
<dbReference type="Gene3D" id="3.40.50.300">
    <property type="entry name" value="P-loop containing nucleotide triphosphate hydrolases"/>
    <property type="match status" value="1"/>
</dbReference>
<evidence type="ECO:0000313" key="4">
    <source>
        <dbReference type="Proteomes" id="UP000023152"/>
    </source>
</evidence>
<gene>
    <name evidence="3" type="ORF">RFI_19064</name>
</gene>
<reference evidence="3 4" key="1">
    <citation type="journal article" date="2013" name="Curr. Biol.">
        <title>The Genome of the Foraminiferan Reticulomyxa filosa.</title>
        <authorList>
            <person name="Glockner G."/>
            <person name="Hulsmann N."/>
            <person name="Schleicher M."/>
            <person name="Noegel A.A."/>
            <person name="Eichinger L."/>
            <person name="Gallinger C."/>
            <person name="Pawlowski J."/>
            <person name="Sierra R."/>
            <person name="Euteneuer U."/>
            <person name="Pillet L."/>
            <person name="Moustafa A."/>
            <person name="Platzer M."/>
            <person name="Groth M."/>
            <person name="Szafranski K."/>
            <person name="Schliwa M."/>
        </authorList>
    </citation>
    <scope>NUCLEOTIDE SEQUENCE [LARGE SCALE GENOMIC DNA]</scope>
</reference>
<feature type="compositionally biased region" description="Basic and acidic residues" evidence="1">
    <location>
        <begin position="90"/>
        <end position="101"/>
    </location>
</feature>
<feature type="region of interest" description="Disordered" evidence="1">
    <location>
        <begin position="90"/>
        <end position="113"/>
    </location>
</feature>
<feature type="compositionally biased region" description="Acidic residues" evidence="1">
    <location>
        <begin position="102"/>
        <end position="111"/>
    </location>
</feature>
<dbReference type="Pfam" id="PF05729">
    <property type="entry name" value="NACHT"/>
    <property type="match status" value="1"/>
</dbReference>
<dbReference type="EMBL" id="ASPP01015318">
    <property type="protein sequence ID" value="ETO18216.1"/>
    <property type="molecule type" value="Genomic_DNA"/>
</dbReference>
<protein>
    <submittedName>
        <fullName evidence="3">NTPase</fullName>
    </submittedName>
</protein>
<dbReference type="SUPFAM" id="SSF52540">
    <property type="entry name" value="P-loop containing nucleoside triphosphate hydrolases"/>
    <property type="match status" value="1"/>
</dbReference>